<keyword evidence="1" id="KW-1133">Transmembrane helix</keyword>
<accession>A0ABT3FR36</accession>
<dbReference type="Proteomes" id="UP001207930">
    <property type="component" value="Unassembled WGS sequence"/>
</dbReference>
<sequence>MKHHPRTRRRRLRHARGFTLIDTSMAIGLMAVMVLPILGLLTVGTVEAGRARGLRETAGLRDELRLRLQDRSWPEESQGGREWRASVDFDRKCRLIAGEDMIPWVKVELEGMAAPGFQSERFEAVKIRITAARSGKLLDEAVVQRVKGS</sequence>
<protein>
    <submittedName>
        <fullName evidence="2">Uncharacterized protein</fullName>
    </submittedName>
</protein>
<feature type="transmembrane region" description="Helical" evidence="1">
    <location>
        <begin position="20"/>
        <end position="41"/>
    </location>
</feature>
<evidence type="ECO:0000256" key="1">
    <source>
        <dbReference type="SAM" id="Phobius"/>
    </source>
</evidence>
<name>A0ABT3FR36_9BACT</name>
<keyword evidence="3" id="KW-1185">Reference proteome</keyword>
<dbReference type="EMBL" id="JAPDDS010000008">
    <property type="protein sequence ID" value="MCW1886046.1"/>
    <property type="molecule type" value="Genomic_DNA"/>
</dbReference>
<reference evidence="2 3" key="1">
    <citation type="submission" date="2022-10" db="EMBL/GenBank/DDBJ databases">
        <title>Luteolibacter flavescens strain MCCC 1K03193, whole genome shotgun sequencing project.</title>
        <authorList>
            <person name="Zhao G."/>
            <person name="Shen L."/>
        </authorList>
    </citation>
    <scope>NUCLEOTIDE SEQUENCE [LARGE SCALE GENOMIC DNA]</scope>
    <source>
        <strain evidence="2 3">MCCC 1K03193</strain>
    </source>
</reference>
<gene>
    <name evidence="2" type="ORF">OKA04_15010</name>
</gene>
<keyword evidence="1" id="KW-0472">Membrane</keyword>
<evidence type="ECO:0000313" key="3">
    <source>
        <dbReference type="Proteomes" id="UP001207930"/>
    </source>
</evidence>
<dbReference type="RefSeq" id="WP_264502001.1">
    <property type="nucleotide sequence ID" value="NZ_JAPDDS010000008.1"/>
</dbReference>
<keyword evidence="1" id="KW-0812">Transmembrane</keyword>
<evidence type="ECO:0000313" key="2">
    <source>
        <dbReference type="EMBL" id="MCW1886046.1"/>
    </source>
</evidence>
<organism evidence="2 3">
    <name type="scientific">Luteolibacter flavescens</name>
    <dbReference type="NCBI Taxonomy" id="1859460"/>
    <lineage>
        <taxon>Bacteria</taxon>
        <taxon>Pseudomonadati</taxon>
        <taxon>Verrucomicrobiota</taxon>
        <taxon>Verrucomicrobiia</taxon>
        <taxon>Verrucomicrobiales</taxon>
        <taxon>Verrucomicrobiaceae</taxon>
        <taxon>Luteolibacter</taxon>
    </lineage>
</organism>
<comment type="caution">
    <text evidence="2">The sequence shown here is derived from an EMBL/GenBank/DDBJ whole genome shotgun (WGS) entry which is preliminary data.</text>
</comment>
<proteinExistence type="predicted"/>